<sequence length="203" mass="22359">MTRAIDMGWIGCHTCGTVHEGDQTHCRTCSATLHSRLPYSLQQTWAWLLTGALFLIPANMLPLLSNLVLGHNEGHTIAEGIAIFFQTGDYFVAVVILVASLLIPFSKIFVIAILALSIQFRWNLNNKTRLLLYEFVEFIGRWSMIDVFVVALLAGLVKLGAVISILPGAGAICFALSVIFTMIAALRIDSKMIWDAPPEDPTE</sequence>
<reference evidence="8 9" key="1">
    <citation type="submission" date="2017-03" db="EMBL/GenBank/DDBJ databases">
        <authorList>
            <person name="Afonso C.L."/>
            <person name="Miller P.J."/>
            <person name="Scott M.A."/>
            <person name="Spackman E."/>
            <person name="Goraichik I."/>
            <person name="Dimitrov K.M."/>
            <person name="Suarez D.L."/>
            <person name="Swayne D.E."/>
        </authorList>
    </citation>
    <scope>NUCLEOTIDE SEQUENCE [LARGE SCALE GENOMIC DNA]</scope>
    <source>
        <strain evidence="8 9">CECT 7639</strain>
    </source>
</reference>
<evidence type="ECO:0000256" key="7">
    <source>
        <dbReference type="SAM" id="Phobius"/>
    </source>
</evidence>
<dbReference type="AlphaFoldDB" id="A0A1Y5S1T3"/>
<proteinExistence type="predicted"/>
<accession>A0A1Y5S1T3</accession>
<keyword evidence="3" id="KW-0997">Cell inner membrane</keyword>
<dbReference type="GO" id="GO:0005886">
    <property type="term" value="C:plasma membrane"/>
    <property type="evidence" value="ECO:0007669"/>
    <property type="project" value="UniProtKB-SubCell"/>
</dbReference>
<evidence type="ECO:0000313" key="8">
    <source>
        <dbReference type="EMBL" id="SLN30370.1"/>
    </source>
</evidence>
<dbReference type="InterPro" id="IPR051800">
    <property type="entry name" value="PqiA-PqiB_transport"/>
</dbReference>
<evidence type="ECO:0000313" key="9">
    <source>
        <dbReference type="Proteomes" id="UP000193077"/>
    </source>
</evidence>
<dbReference type="Proteomes" id="UP000193077">
    <property type="component" value="Unassembled WGS sequence"/>
</dbReference>
<evidence type="ECO:0000256" key="3">
    <source>
        <dbReference type="ARBA" id="ARBA00022519"/>
    </source>
</evidence>
<gene>
    <name evidence="8" type="primary">pqiA</name>
    <name evidence="8" type="ORF">TRL7639_01249</name>
</gene>
<feature type="transmembrane region" description="Helical" evidence="7">
    <location>
        <begin position="90"/>
        <end position="118"/>
    </location>
</feature>
<feature type="transmembrane region" description="Helical" evidence="7">
    <location>
        <begin position="45"/>
        <end position="70"/>
    </location>
</feature>
<dbReference type="OrthoDB" id="9800207at2"/>
<dbReference type="InterPro" id="IPR007498">
    <property type="entry name" value="PqiA-like"/>
</dbReference>
<organism evidence="8 9">
    <name type="scientific">Falsiruegeria litorea R37</name>
    <dbReference type="NCBI Taxonomy" id="1200284"/>
    <lineage>
        <taxon>Bacteria</taxon>
        <taxon>Pseudomonadati</taxon>
        <taxon>Pseudomonadota</taxon>
        <taxon>Alphaproteobacteria</taxon>
        <taxon>Rhodobacterales</taxon>
        <taxon>Roseobacteraceae</taxon>
        <taxon>Falsiruegeria</taxon>
    </lineage>
</organism>
<keyword evidence="4 7" id="KW-0812">Transmembrane</keyword>
<dbReference type="RefSeq" id="WP_085794882.1">
    <property type="nucleotide sequence ID" value="NZ_FWFO01000001.1"/>
</dbReference>
<evidence type="ECO:0000256" key="6">
    <source>
        <dbReference type="ARBA" id="ARBA00023136"/>
    </source>
</evidence>
<evidence type="ECO:0000256" key="2">
    <source>
        <dbReference type="ARBA" id="ARBA00022475"/>
    </source>
</evidence>
<keyword evidence="2" id="KW-1003">Cell membrane</keyword>
<evidence type="ECO:0000256" key="1">
    <source>
        <dbReference type="ARBA" id="ARBA00004533"/>
    </source>
</evidence>
<evidence type="ECO:0000256" key="4">
    <source>
        <dbReference type="ARBA" id="ARBA00022692"/>
    </source>
</evidence>
<name>A0A1Y5S1T3_9RHOB</name>
<keyword evidence="6 7" id="KW-0472">Membrane</keyword>
<feature type="transmembrane region" description="Helical" evidence="7">
    <location>
        <begin position="162"/>
        <end position="186"/>
    </location>
</feature>
<dbReference type="Pfam" id="PF04403">
    <property type="entry name" value="PqiA"/>
    <property type="match status" value="1"/>
</dbReference>
<protein>
    <submittedName>
        <fullName evidence="8">Paraquat-inducible protein A</fullName>
    </submittedName>
</protein>
<dbReference type="EMBL" id="FWFO01000001">
    <property type="protein sequence ID" value="SLN30370.1"/>
    <property type="molecule type" value="Genomic_DNA"/>
</dbReference>
<dbReference type="PANTHER" id="PTHR30462">
    <property type="entry name" value="INTERMEMBRANE TRANSPORT PROTEIN PQIB-RELATED"/>
    <property type="match status" value="1"/>
</dbReference>
<keyword evidence="5 7" id="KW-1133">Transmembrane helix</keyword>
<dbReference type="PANTHER" id="PTHR30462:SF3">
    <property type="entry name" value="INTERMEMBRANE TRANSPORT PROTEIN PQIA"/>
    <property type="match status" value="1"/>
</dbReference>
<keyword evidence="9" id="KW-1185">Reference proteome</keyword>
<evidence type="ECO:0000256" key="5">
    <source>
        <dbReference type="ARBA" id="ARBA00022989"/>
    </source>
</evidence>
<comment type="subcellular location">
    <subcellularLocation>
        <location evidence="1">Cell inner membrane</location>
    </subcellularLocation>
</comment>
<feature type="transmembrane region" description="Helical" evidence="7">
    <location>
        <begin position="130"/>
        <end position="156"/>
    </location>
</feature>